<dbReference type="PANTHER" id="PTHR14269">
    <property type="entry name" value="CDP-DIACYLGLYCEROL--GLYCEROL-3-PHOSPHATE 3-PHOSPHATIDYLTRANSFERASE-RELATED"/>
    <property type="match status" value="1"/>
</dbReference>
<evidence type="ECO:0000256" key="11">
    <source>
        <dbReference type="ARBA" id="ARBA00023136"/>
    </source>
</evidence>
<proteinExistence type="inferred from homology"/>
<evidence type="ECO:0000256" key="12">
    <source>
        <dbReference type="ARBA" id="ARBA00023209"/>
    </source>
</evidence>
<dbReference type="InterPro" id="IPR048254">
    <property type="entry name" value="CDP_ALCOHOL_P_TRANSF_CS"/>
</dbReference>
<evidence type="ECO:0000256" key="16">
    <source>
        <dbReference type="SAM" id="Phobius"/>
    </source>
</evidence>
<keyword evidence="8 16" id="KW-0812">Transmembrane</keyword>
<evidence type="ECO:0000256" key="1">
    <source>
        <dbReference type="ARBA" id="ARBA00004141"/>
    </source>
</evidence>
<evidence type="ECO:0000256" key="3">
    <source>
        <dbReference type="ARBA" id="ARBA00010441"/>
    </source>
</evidence>
<dbReference type="Gene3D" id="1.20.120.1760">
    <property type="match status" value="1"/>
</dbReference>
<keyword evidence="11 16" id="KW-0472">Membrane</keyword>
<evidence type="ECO:0000256" key="10">
    <source>
        <dbReference type="ARBA" id="ARBA00023098"/>
    </source>
</evidence>
<evidence type="ECO:0000256" key="4">
    <source>
        <dbReference type="ARBA" id="ARBA00013170"/>
    </source>
</evidence>
<comment type="pathway">
    <text evidence="2">Phospholipid metabolism; phosphatidylglycerol biosynthesis; phosphatidylglycerol from CDP-diacylglycerol: step 1/2.</text>
</comment>
<dbReference type="PIRSF" id="PIRSF000847">
    <property type="entry name" value="Phos_ph_gly_syn"/>
    <property type="match status" value="1"/>
</dbReference>
<protein>
    <recommendedName>
        <fullName evidence="5">CDP-diacylglycerol--glycerol-3-phosphate 3-phosphatidyltransferase</fullName>
        <ecNumber evidence="4">2.7.8.5</ecNumber>
    </recommendedName>
</protein>
<dbReference type="EC" id="2.7.8.5" evidence="4"/>
<dbReference type="InterPro" id="IPR050324">
    <property type="entry name" value="CDP-alcohol_PTase-I"/>
</dbReference>
<dbReference type="InterPro" id="IPR000462">
    <property type="entry name" value="CDP-OH_P_trans"/>
</dbReference>
<comment type="subcellular location">
    <subcellularLocation>
        <location evidence="1">Membrane</location>
        <topology evidence="1">Multi-pass membrane protein</topology>
    </subcellularLocation>
</comment>
<evidence type="ECO:0000256" key="7">
    <source>
        <dbReference type="ARBA" id="ARBA00022679"/>
    </source>
</evidence>
<dbReference type="Proteomes" id="UP000613768">
    <property type="component" value="Unassembled WGS sequence"/>
</dbReference>
<reference evidence="17 18" key="1">
    <citation type="submission" date="2020-09" db="EMBL/GenBank/DDBJ databases">
        <title>Pseudoxanthomonas sp. CAU 1598 isolated from sand of Yaerae Beach.</title>
        <authorList>
            <person name="Kim W."/>
        </authorList>
    </citation>
    <scope>NUCLEOTIDE SEQUENCE [LARGE SCALE GENOMIC DNA]</scope>
    <source>
        <strain evidence="17 18">CAU 1598</strain>
    </source>
</reference>
<organism evidence="17 18">
    <name type="scientific">Pseudomarimonas arenosa</name>
    <dbReference type="NCBI Taxonomy" id="2774145"/>
    <lineage>
        <taxon>Bacteria</taxon>
        <taxon>Pseudomonadati</taxon>
        <taxon>Pseudomonadota</taxon>
        <taxon>Gammaproteobacteria</taxon>
        <taxon>Lysobacterales</taxon>
        <taxon>Lysobacteraceae</taxon>
        <taxon>Pseudomarimonas</taxon>
    </lineage>
</organism>
<dbReference type="RefSeq" id="WP_192031546.1">
    <property type="nucleotide sequence ID" value="NZ_JACYTR010000085.1"/>
</dbReference>
<dbReference type="GO" id="GO:0008444">
    <property type="term" value="F:CDP-diacylglycerol-glycerol-3-phosphate 3-phosphatidyltransferase activity"/>
    <property type="evidence" value="ECO:0007669"/>
    <property type="project" value="UniProtKB-EC"/>
</dbReference>
<comment type="catalytic activity">
    <reaction evidence="14">
        <text>a CDP-1,2-diacyl-sn-glycerol + sn-glycerol 3-phosphate = a 1,2-diacyl-sn-glycero-3-phospho-(1'-sn-glycero-3'-phosphate) + CMP + H(+)</text>
        <dbReference type="Rhea" id="RHEA:12593"/>
        <dbReference type="ChEBI" id="CHEBI:15378"/>
        <dbReference type="ChEBI" id="CHEBI:57597"/>
        <dbReference type="ChEBI" id="CHEBI:58332"/>
        <dbReference type="ChEBI" id="CHEBI:60110"/>
        <dbReference type="ChEBI" id="CHEBI:60377"/>
        <dbReference type="EC" id="2.7.8.5"/>
    </reaction>
</comment>
<keyword evidence="13" id="KW-1208">Phospholipid metabolism</keyword>
<keyword evidence="7 15" id="KW-0808">Transferase</keyword>
<comment type="similarity">
    <text evidence="3 15">Belongs to the CDP-alcohol phosphatidyltransferase class-I family.</text>
</comment>
<feature type="transmembrane region" description="Helical" evidence="16">
    <location>
        <begin position="153"/>
        <end position="171"/>
    </location>
</feature>
<dbReference type="InterPro" id="IPR004570">
    <property type="entry name" value="Phosphatidylglycerol_P_synth"/>
</dbReference>
<keyword evidence="6" id="KW-0444">Lipid biosynthesis</keyword>
<name>A0AAW3ZUY6_9GAMM</name>
<evidence type="ECO:0000313" key="18">
    <source>
        <dbReference type="Proteomes" id="UP000613768"/>
    </source>
</evidence>
<evidence type="ECO:0000256" key="14">
    <source>
        <dbReference type="ARBA" id="ARBA00048586"/>
    </source>
</evidence>
<sequence>MLWRHLPNALTFLRLLLAPMIFYWLWQGEFGQAAGWLLAAVFSDLLDGYLARRFRWQSELGGMLDPLADKLLMGLCFIGLTLAEQVPLWLLVFVLARDVVIVTGALAYRFLIGPFAAEPRWLGKSSTLVQSSFVLVTVFALGWNWPLSPWLDYAVWTVAAAALLSGADYVWHWSWRAWQAGGGRNQRNGRA</sequence>
<dbReference type="PANTHER" id="PTHR14269:SF11">
    <property type="entry name" value="CDP-DIACYLGLYCEROL--GLYCEROL-3-PHOSPHATE 3-PHOSPHATIDYLTRANSFERASE"/>
    <property type="match status" value="1"/>
</dbReference>
<evidence type="ECO:0000313" key="17">
    <source>
        <dbReference type="EMBL" id="MBD8528127.1"/>
    </source>
</evidence>
<keyword evidence="10" id="KW-0443">Lipid metabolism</keyword>
<accession>A0AAW3ZUY6</accession>
<evidence type="ECO:0000256" key="15">
    <source>
        <dbReference type="RuleBase" id="RU003750"/>
    </source>
</evidence>
<dbReference type="EMBL" id="JACYTR010000085">
    <property type="protein sequence ID" value="MBD8528127.1"/>
    <property type="molecule type" value="Genomic_DNA"/>
</dbReference>
<evidence type="ECO:0000256" key="2">
    <source>
        <dbReference type="ARBA" id="ARBA00005042"/>
    </source>
</evidence>
<keyword evidence="9 16" id="KW-1133">Transmembrane helix</keyword>
<evidence type="ECO:0000256" key="8">
    <source>
        <dbReference type="ARBA" id="ARBA00022692"/>
    </source>
</evidence>
<keyword evidence="18" id="KW-1185">Reference proteome</keyword>
<dbReference type="Pfam" id="PF01066">
    <property type="entry name" value="CDP-OH_P_transf"/>
    <property type="match status" value="1"/>
</dbReference>
<dbReference type="GO" id="GO:0046474">
    <property type="term" value="P:glycerophospholipid biosynthetic process"/>
    <property type="evidence" value="ECO:0007669"/>
    <property type="project" value="TreeGrafter"/>
</dbReference>
<evidence type="ECO:0000256" key="5">
    <source>
        <dbReference type="ARBA" id="ARBA00014944"/>
    </source>
</evidence>
<dbReference type="AlphaFoldDB" id="A0AAW3ZUY6"/>
<evidence type="ECO:0000256" key="6">
    <source>
        <dbReference type="ARBA" id="ARBA00022516"/>
    </source>
</evidence>
<keyword evidence="12" id="KW-0594">Phospholipid biosynthesis</keyword>
<comment type="caution">
    <text evidence="17">The sequence shown here is derived from an EMBL/GenBank/DDBJ whole genome shotgun (WGS) entry which is preliminary data.</text>
</comment>
<dbReference type="InterPro" id="IPR043130">
    <property type="entry name" value="CDP-OH_PTrfase_TM_dom"/>
</dbReference>
<dbReference type="PROSITE" id="PS00379">
    <property type="entry name" value="CDP_ALCOHOL_P_TRANSF"/>
    <property type="match status" value="1"/>
</dbReference>
<evidence type="ECO:0000256" key="13">
    <source>
        <dbReference type="ARBA" id="ARBA00023264"/>
    </source>
</evidence>
<evidence type="ECO:0000256" key="9">
    <source>
        <dbReference type="ARBA" id="ARBA00022989"/>
    </source>
</evidence>
<feature type="transmembrane region" description="Helical" evidence="16">
    <location>
        <begin position="128"/>
        <end position="147"/>
    </location>
</feature>
<dbReference type="GO" id="GO:0016020">
    <property type="term" value="C:membrane"/>
    <property type="evidence" value="ECO:0007669"/>
    <property type="project" value="UniProtKB-SubCell"/>
</dbReference>
<gene>
    <name evidence="17" type="ORF">IFO71_20455</name>
</gene>
<feature type="transmembrane region" description="Helical" evidence="16">
    <location>
        <begin position="7"/>
        <end position="26"/>
    </location>
</feature>